<dbReference type="EMBL" id="JAFBFI010000035">
    <property type="protein sequence ID" value="MBM7694747.1"/>
    <property type="molecule type" value="Genomic_DNA"/>
</dbReference>
<proteinExistence type="predicted"/>
<dbReference type="RefSeq" id="WP_204548097.1">
    <property type="nucleotide sequence ID" value="NZ_JAFBFI010000035.1"/>
</dbReference>
<accession>A0ABS2QNK3</accession>
<sequence>MSRRCLFGIDLAAKQPKIYTEASVLPDEVVAVAAVLINVSKMAIFKSRKFQGSGFLFFALGVSV</sequence>
<evidence type="ECO:0000313" key="2">
    <source>
        <dbReference type="Proteomes" id="UP000823486"/>
    </source>
</evidence>
<organism evidence="1 2">
    <name type="scientific">Peribacillus deserti</name>
    <dbReference type="NCBI Taxonomy" id="673318"/>
    <lineage>
        <taxon>Bacteria</taxon>
        <taxon>Bacillati</taxon>
        <taxon>Bacillota</taxon>
        <taxon>Bacilli</taxon>
        <taxon>Bacillales</taxon>
        <taxon>Bacillaceae</taxon>
        <taxon>Peribacillus</taxon>
    </lineage>
</organism>
<comment type="caution">
    <text evidence="1">The sequence shown here is derived from an EMBL/GenBank/DDBJ whole genome shotgun (WGS) entry which is preliminary data.</text>
</comment>
<reference evidence="1 2" key="1">
    <citation type="submission" date="2021-01" db="EMBL/GenBank/DDBJ databases">
        <title>Genomic Encyclopedia of Type Strains, Phase IV (KMG-IV): sequencing the most valuable type-strain genomes for metagenomic binning, comparative biology and taxonomic classification.</title>
        <authorList>
            <person name="Goeker M."/>
        </authorList>
    </citation>
    <scope>NUCLEOTIDE SEQUENCE [LARGE SCALE GENOMIC DNA]</scope>
    <source>
        <strain evidence="1 2">DSM 105482</strain>
    </source>
</reference>
<evidence type="ECO:0000313" key="1">
    <source>
        <dbReference type="EMBL" id="MBM7694747.1"/>
    </source>
</evidence>
<name>A0ABS2QNK3_9BACI</name>
<evidence type="ECO:0008006" key="3">
    <source>
        <dbReference type="Google" id="ProtNLM"/>
    </source>
</evidence>
<protein>
    <recommendedName>
        <fullName evidence="3">IS110 family transposase</fullName>
    </recommendedName>
</protein>
<gene>
    <name evidence="1" type="ORF">JOC77_004224</name>
</gene>
<dbReference type="Proteomes" id="UP000823486">
    <property type="component" value="Unassembled WGS sequence"/>
</dbReference>
<keyword evidence="2" id="KW-1185">Reference proteome</keyword>